<evidence type="ECO:0000313" key="5">
    <source>
        <dbReference type="Proteomes" id="UP000008555"/>
    </source>
</evidence>
<evidence type="ECO:0000256" key="2">
    <source>
        <dbReference type="HAMAP-Rule" id="MF_01411"/>
    </source>
</evidence>
<feature type="chain" id="PRO_5009007281" description="LPS-assembly protein LptD" evidence="2">
    <location>
        <begin position="26"/>
        <end position="870"/>
    </location>
</feature>
<organism evidence="4 5">
    <name type="scientific">Coxiella burnetii (strain Dugway 5J108-111)</name>
    <dbReference type="NCBI Taxonomy" id="434922"/>
    <lineage>
        <taxon>Bacteria</taxon>
        <taxon>Pseudomonadati</taxon>
        <taxon>Pseudomonadota</taxon>
        <taxon>Gammaproteobacteria</taxon>
        <taxon>Legionellales</taxon>
        <taxon>Coxiellaceae</taxon>
        <taxon>Coxiella</taxon>
    </lineage>
</organism>
<keyword evidence="2" id="KW-0472">Membrane</keyword>
<dbReference type="PANTHER" id="PTHR30189:SF1">
    <property type="entry name" value="LPS-ASSEMBLY PROTEIN LPTD"/>
    <property type="match status" value="1"/>
</dbReference>
<name>A9KGZ5_COXBN</name>
<dbReference type="EMBL" id="CP000733">
    <property type="protein sequence ID" value="ABS78265.1"/>
    <property type="molecule type" value="Genomic_DNA"/>
</dbReference>
<sequence precursor="true">MKQGKSFIFYCLILLLCGFQQLSSAMTASIAKAIKTTDRKQRVSETLPTGLSYRRFYQHIAHLLGWVPAPDLVCRGYFKEPLILTEHPHPGPATKEPAIVTAKGPSMVTAQGVSILRKDVVVTQPGRIVEADKAYIYRDSKTGHVTKIILIGHVRLHEADKRIVADKGTLALYPKTAILMNAAYHIYNGEPYFYKFKYPFDAWGIAKHAVRDASNVITLRHATYSTCKPTAPAWSMSATTLVLNRNTHRGEAYNMLLHIGRVPIFYFPYFNFPIDNYRKTGFLIPYAGHSSSSGWFFALPFYWNMAPNYDLTLTPEFMSERGLNLQSLFRFLSTKSSGTIYLNYLPNDKVFQQFRETPLSKFPPSVLAEHPVFIPYVDKLKKMKNQRAFFSMNETTLFNSEWSSRVILNYVTDPYFFQDLGGQLGGSSLANQLLNQIDLQYNGLHWQFMGMLQAYQTLHLISQWTTPALDQYSRLPDFNIVGYYPDIARHVDFNFNAEAVNFDYRSDFVPDKPRGQRFHMRPGISFPFYFASGYIIPQLWADATAYNITHFQPGQAHTSSRLLPIFDIDSGLYFDRNFHLGHRSFIQTLEPRFFYLYVPYQNQDRFPNFDTVLLPFSFEQLFALNQFTGNDRLQNANQASFALTSRVLDAQNGSPILTANVGFIYYLENQRVCLTPGCTPSNYHYSPIIGELTFYPFPYWSFTGSLAWDPNLGQTNNTSVELAYNNGGKKADIRYLFVHGNEDSIVTPTTLIVPGNAYSQNTNHVISSGAWPLLKKWNAVGYWDYNITERRTDVYSIGVQYNTCCWALSFSIRRTYAGLKVDPNGALQRQYDTAYGFELQLKGLGNLGTAPISTVTVLDAMNNGVSNDVR</sequence>
<dbReference type="InterPro" id="IPR020889">
    <property type="entry name" value="LipoPS_assembly_LptD"/>
</dbReference>
<comment type="caution">
    <text evidence="2">Lacks conserved residue(s) required for the propagation of feature annotation.</text>
</comment>
<reference evidence="4 5" key="1">
    <citation type="journal article" date="2009" name="Infect. Immun.">
        <title>Comparative genomics reveal extensive transposon-mediated genomic plasticity and diversity among potential effector proteins within the genus Coxiella.</title>
        <authorList>
            <person name="Beare P.A."/>
            <person name="Unsworth N."/>
            <person name="Andoh M."/>
            <person name="Voth D.E."/>
            <person name="Omsland A."/>
            <person name="Gilk S.D."/>
            <person name="Williams K.P."/>
            <person name="Sobral B.W."/>
            <person name="Kupko J.J.III."/>
            <person name="Porcella S.F."/>
            <person name="Samuel J.E."/>
            <person name="Heinzen R.A."/>
        </authorList>
    </citation>
    <scope>NUCLEOTIDE SEQUENCE [LARGE SCALE GENOMIC DNA]</scope>
    <source>
        <strain evidence="4 5">Dugway 5J108-111</strain>
    </source>
</reference>
<protein>
    <recommendedName>
        <fullName evidence="2">LPS-assembly protein LptD</fullName>
    </recommendedName>
</protein>
<dbReference type="GO" id="GO:0009279">
    <property type="term" value="C:cell outer membrane"/>
    <property type="evidence" value="ECO:0007669"/>
    <property type="project" value="UniProtKB-SubCell"/>
</dbReference>
<comment type="subunit">
    <text evidence="2">Component of the lipopolysaccharide transport and assembly complex. Interacts with LptE and LptA.</text>
</comment>
<dbReference type="HAMAP" id="MF_01411">
    <property type="entry name" value="LPS_assembly_LptD"/>
    <property type="match status" value="1"/>
</dbReference>
<feature type="domain" description="LptD C-terminal" evidence="3">
    <location>
        <begin position="385"/>
        <end position="777"/>
    </location>
</feature>
<comment type="subcellular location">
    <subcellularLocation>
        <location evidence="2">Cell outer membrane</location>
    </subcellularLocation>
</comment>
<dbReference type="KEGG" id="cbd:CBUD_2076"/>
<accession>A9KGZ5</accession>
<dbReference type="RefSeq" id="WP_011997403.1">
    <property type="nucleotide sequence ID" value="NC_009727.1"/>
</dbReference>
<proteinExistence type="inferred from homology"/>
<evidence type="ECO:0000313" key="4">
    <source>
        <dbReference type="EMBL" id="ABS78265.1"/>
    </source>
</evidence>
<comment type="function">
    <text evidence="2">Together with LptE, is involved in the assembly of lipopolysaccharide (LPS) at the surface of the outer membrane.</text>
</comment>
<dbReference type="InterPro" id="IPR050218">
    <property type="entry name" value="LptD"/>
</dbReference>
<dbReference type="GO" id="GO:1990351">
    <property type="term" value="C:transporter complex"/>
    <property type="evidence" value="ECO:0007669"/>
    <property type="project" value="TreeGrafter"/>
</dbReference>
<dbReference type="AlphaFoldDB" id="A9KGZ5"/>
<dbReference type="Pfam" id="PF04453">
    <property type="entry name" value="LptD"/>
    <property type="match status" value="1"/>
</dbReference>
<keyword evidence="2" id="KW-0732">Signal</keyword>
<gene>
    <name evidence="2" type="primary">lptD</name>
    <name evidence="4" type="synonym">ostA</name>
    <name evidence="4" type="ordered locus">CBUD_2076</name>
</gene>
<dbReference type="HOGENOM" id="CLU_009039_0_0_6"/>
<dbReference type="InterPro" id="IPR007543">
    <property type="entry name" value="LptD_C"/>
</dbReference>
<evidence type="ECO:0000256" key="1">
    <source>
        <dbReference type="ARBA" id="ARBA00023237"/>
    </source>
</evidence>
<keyword evidence="1 2" id="KW-0998">Cell outer membrane</keyword>
<comment type="similarity">
    <text evidence="2">Belongs to the LptD family.</text>
</comment>
<evidence type="ECO:0000259" key="3">
    <source>
        <dbReference type="Pfam" id="PF04453"/>
    </source>
</evidence>
<dbReference type="GO" id="GO:0043165">
    <property type="term" value="P:Gram-negative-bacterium-type cell outer membrane assembly"/>
    <property type="evidence" value="ECO:0007669"/>
    <property type="project" value="UniProtKB-UniRule"/>
</dbReference>
<dbReference type="PANTHER" id="PTHR30189">
    <property type="entry name" value="LPS-ASSEMBLY PROTEIN"/>
    <property type="match status" value="1"/>
</dbReference>
<feature type="signal peptide" evidence="2">
    <location>
        <begin position="1"/>
        <end position="25"/>
    </location>
</feature>
<dbReference type="Proteomes" id="UP000008555">
    <property type="component" value="Chromosome"/>
</dbReference>
<dbReference type="GO" id="GO:0015920">
    <property type="term" value="P:lipopolysaccharide transport"/>
    <property type="evidence" value="ECO:0007669"/>
    <property type="project" value="InterPro"/>
</dbReference>